<dbReference type="EMBL" id="JAMQOS010000003">
    <property type="protein sequence ID" value="MDS0282754.1"/>
    <property type="molecule type" value="Genomic_DNA"/>
</dbReference>
<name>A0ABU2FQS6_9EURY</name>
<comment type="caution">
    <text evidence="9">The sequence shown here is derived from an EMBL/GenBank/DDBJ whole genome shotgun (WGS) entry which is preliminary data.</text>
</comment>
<dbReference type="PANTHER" id="PTHR30151">
    <property type="entry name" value="ALKANE SULFONATE ABC TRANSPORTER-RELATED, MEMBRANE SUBUNIT"/>
    <property type="match status" value="1"/>
</dbReference>
<dbReference type="InterPro" id="IPR035906">
    <property type="entry name" value="MetI-like_sf"/>
</dbReference>
<dbReference type="Pfam" id="PF00528">
    <property type="entry name" value="BPD_transp_1"/>
    <property type="match status" value="1"/>
</dbReference>
<keyword evidence="4 7" id="KW-0812">Transmembrane</keyword>
<evidence type="ECO:0000256" key="5">
    <source>
        <dbReference type="ARBA" id="ARBA00022989"/>
    </source>
</evidence>
<keyword evidence="6 7" id="KW-0472">Membrane</keyword>
<dbReference type="RefSeq" id="WP_310900581.1">
    <property type="nucleotide sequence ID" value="NZ_JAMQOS010000003.1"/>
</dbReference>
<sequence length="275" mass="30616">MSHGESTVERLRGRLAPGESAALPILLSVVVVLGVWQLAAGLVPAYSFPNAVELAAAFGRAFGPEARFSPWEQYPITILRVLLAATLCMVVGTVLGIVMGTSERAEEYLIVYVLATFAFPSVIWAFFAVLWVGLSTWFTTVFPVFMVVMPYVAINVYEGIADLDAELPEMAHSFDASQWMVWKDIYVPHLYPHIFANARLTLTLAWKITLVGEIFGTTEGIGRVINSFFRANQNDMILAWVVPMMVLVFAAERVLTVVERRAFSWRVETDRTMTA</sequence>
<feature type="transmembrane region" description="Helical" evidence="7">
    <location>
        <begin position="21"/>
        <end position="39"/>
    </location>
</feature>
<comment type="similarity">
    <text evidence="7">Belongs to the binding-protein-dependent transport system permease family.</text>
</comment>
<dbReference type="SUPFAM" id="SSF161098">
    <property type="entry name" value="MetI-like"/>
    <property type="match status" value="1"/>
</dbReference>
<feature type="domain" description="ABC transmembrane type-1" evidence="8">
    <location>
        <begin position="74"/>
        <end position="255"/>
    </location>
</feature>
<dbReference type="Proteomes" id="UP001268864">
    <property type="component" value="Unassembled WGS sequence"/>
</dbReference>
<dbReference type="PROSITE" id="PS50928">
    <property type="entry name" value="ABC_TM1"/>
    <property type="match status" value="1"/>
</dbReference>
<dbReference type="Gene3D" id="1.10.3720.10">
    <property type="entry name" value="MetI-like"/>
    <property type="match status" value="1"/>
</dbReference>
<organism evidence="9 10">
    <name type="scientific">Haloarcula onubensis</name>
    <dbReference type="NCBI Taxonomy" id="2950539"/>
    <lineage>
        <taxon>Archaea</taxon>
        <taxon>Methanobacteriati</taxon>
        <taxon>Methanobacteriota</taxon>
        <taxon>Stenosarchaea group</taxon>
        <taxon>Halobacteria</taxon>
        <taxon>Halobacteriales</taxon>
        <taxon>Haloarculaceae</taxon>
        <taxon>Haloarcula</taxon>
    </lineage>
</organism>
<dbReference type="InterPro" id="IPR000515">
    <property type="entry name" value="MetI-like"/>
</dbReference>
<evidence type="ECO:0000256" key="7">
    <source>
        <dbReference type="RuleBase" id="RU363032"/>
    </source>
</evidence>
<keyword evidence="2 7" id="KW-0813">Transport</keyword>
<reference evidence="9 10" key="1">
    <citation type="submission" date="2022-06" db="EMBL/GenBank/DDBJ databases">
        <title>Halomicroarcula sp. a new haloarchaeum isolate from saline soil.</title>
        <authorList>
            <person name="Strakova D."/>
            <person name="Galisteo C."/>
            <person name="Sanchez-Porro C."/>
            <person name="Ventosa A."/>
        </authorList>
    </citation>
    <scope>NUCLEOTIDE SEQUENCE [LARGE SCALE GENOMIC DNA]</scope>
    <source>
        <strain evidence="9 10">S3CR25-11</strain>
    </source>
</reference>
<feature type="transmembrane region" description="Helical" evidence="7">
    <location>
        <begin position="237"/>
        <end position="255"/>
    </location>
</feature>
<protein>
    <submittedName>
        <fullName evidence="9">ABC transporter permease subunit</fullName>
    </submittedName>
</protein>
<keyword evidence="3" id="KW-1003">Cell membrane</keyword>
<evidence type="ECO:0000256" key="6">
    <source>
        <dbReference type="ARBA" id="ARBA00023136"/>
    </source>
</evidence>
<evidence type="ECO:0000256" key="4">
    <source>
        <dbReference type="ARBA" id="ARBA00022692"/>
    </source>
</evidence>
<evidence type="ECO:0000259" key="8">
    <source>
        <dbReference type="PROSITE" id="PS50928"/>
    </source>
</evidence>
<dbReference type="CDD" id="cd06261">
    <property type="entry name" value="TM_PBP2"/>
    <property type="match status" value="1"/>
</dbReference>
<evidence type="ECO:0000256" key="3">
    <source>
        <dbReference type="ARBA" id="ARBA00022475"/>
    </source>
</evidence>
<evidence type="ECO:0000313" key="9">
    <source>
        <dbReference type="EMBL" id="MDS0282754.1"/>
    </source>
</evidence>
<evidence type="ECO:0000256" key="1">
    <source>
        <dbReference type="ARBA" id="ARBA00004651"/>
    </source>
</evidence>
<evidence type="ECO:0000313" key="10">
    <source>
        <dbReference type="Proteomes" id="UP001268864"/>
    </source>
</evidence>
<keyword evidence="5 7" id="KW-1133">Transmembrane helix</keyword>
<gene>
    <name evidence="9" type="ORF">NDI86_11515</name>
</gene>
<accession>A0ABU2FQS6</accession>
<feature type="transmembrane region" description="Helical" evidence="7">
    <location>
        <begin position="110"/>
        <end position="131"/>
    </location>
</feature>
<feature type="transmembrane region" description="Helical" evidence="7">
    <location>
        <begin position="78"/>
        <end position="98"/>
    </location>
</feature>
<evidence type="ECO:0000256" key="2">
    <source>
        <dbReference type="ARBA" id="ARBA00022448"/>
    </source>
</evidence>
<keyword evidence="10" id="KW-1185">Reference proteome</keyword>
<proteinExistence type="inferred from homology"/>
<comment type="subcellular location">
    <subcellularLocation>
        <location evidence="1 7">Cell membrane</location>
        <topology evidence="1 7">Multi-pass membrane protein</topology>
    </subcellularLocation>
</comment>
<dbReference type="PANTHER" id="PTHR30151:SF0">
    <property type="entry name" value="ABC TRANSPORTER PERMEASE PROTEIN MJ0413-RELATED"/>
    <property type="match status" value="1"/>
</dbReference>